<organism evidence="1 2">
    <name type="scientific">Elysia crispata</name>
    <name type="common">lettuce slug</name>
    <dbReference type="NCBI Taxonomy" id="231223"/>
    <lineage>
        <taxon>Eukaryota</taxon>
        <taxon>Metazoa</taxon>
        <taxon>Spiralia</taxon>
        <taxon>Lophotrochozoa</taxon>
        <taxon>Mollusca</taxon>
        <taxon>Gastropoda</taxon>
        <taxon>Heterobranchia</taxon>
        <taxon>Euthyneura</taxon>
        <taxon>Panpulmonata</taxon>
        <taxon>Sacoglossa</taxon>
        <taxon>Placobranchoidea</taxon>
        <taxon>Plakobranchidae</taxon>
        <taxon>Elysia</taxon>
    </lineage>
</organism>
<evidence type="ECO:0000313" key="1">
    <source>
        <dbReference type="EMBL" id="KAK3777394.1"/>
    </source>
</evidence>
<keyword evidence="2" id="KW-1185">Reference proteome</keyword>
<reference evidence="1" key="1">
    <citation type="journal article" date="2023" name="G3 (Bethesda)">
        <title>A reference genome for the long-term kleptoplast-retaining sea slug Elysia crispata morphotype clarki.</title>
        <authorList>
            <person name="Eastman K.E."/>
            <person name="Pendleton A.L."/>
            <person name="Shaikh M.A."/>
            <person name="Suttiyut T."/>
            <person name="Ogas R."/>
            <person name="Tomko P."/>
            <person name="Gavelis G."/>
            <person name="Widhalm J.R."/>
            <person name="Wisecaver J.H."/>
        </authorList>
    </citation>
    <scope>NUCLEOTIDE SEQUENCE</scope>
    <source>
        <strain evidence="1">ECLA1</strain>
    </source>
</reference>
<dbReference type="AlphaFoldDB" id="A0AAE0ZXJ5"/>
<sequence length="106" mass="12001">MWRAVWRPLLQVNQCGGLNGDLCRPKVNGLVRSLFWAGSRPCGEPQVRLNPGICATLQQTGAEIRDRPGLVDNDMRESETVVQVTTRKLRVRLERWPSSRQCGTTR</sequence>
<proteinExistence type="predicted"/>
<dbReference type="Proteomes" id="UP001283361">
    <property type="component" value="Unassembled WGS sequence"/>
</dbReference>
<dbReference type="EMBL" id="JAWDGP010003079">
    <property type="protein sequence ID" value="KAK3777394.1"/>
    <property type="molecule type" value="Genomic_DNA"/>
</dbReference>
<protein>
    <submittedName>
        <fullName evidence="1">Uncharacterized protein</fullName>
    </submittedName>
</protein>
<accession>A0AAE0ZXJ5</accession>
<gene>
    <name evidence="1" type="ORF">RRG08_032498</name>
</gene>
<name>A0AAE0ZXJ5_9GAST</name>
<comment type="caution">
    <text evidence="1">The sequence shown here is derived from an EMBL/GenBank/DDBJ whole genome shotgun (WGS) entry which is preliminary data.</text>
</comment>
<evidence type="ECO:0000313" key="2">
    <source>
        <dbReference type="Proteomes" id="UP001283361"/>
    </source>
</evidence>